<keyword evidence="3" id="KW-1185">Reference proteome</keyword>
<keyword evidence="1" id="KW-0732">Signal</keyword>
<dbReference type="PANTHER" id="PTHR43344">
    <property type="entry name" value="PHOSPHOSERINE PHOSPHATASE"/>
    <property type="match status" value="1"/>
</dbReference>
<feature type="signal peptide" evidence="1">
    <location>
        <begin position="1"/>
        <end position="21"/>
    </location>
</feature>
<reference evidence="2 3" key="1">
    <citation type="journal article" date="2019" name="Microorganisms">
        <title>Genome Insights into the Novel Species Microvirga brassicacearum, a Rapeseed Endophyte with Biotechnological Potential.</title>
        <authorList>
            <person name="Jimenez-Gomez A."/>
            <person name="Saati-Santamaria Z."/>
            <person name="Igual J.M."/>
            <person name="Rivas R."/>
            <person name="Mateos P.F."/>
            <person name="Garcia-Fraile P."/>
        </authorList>
    </citation>
    <scope>NUCLEOTIDE SEQUENCE [LARGE SCALE GENOMIC DNA]</scope>
    <source>
        <strain evidence="2 3">CDVBN77</strain>
    </source>
</reference>
<name>A0A5N3P3Z8_9HYPH</name>
<gene>
    <name evidence="2" type="ORF">FEZ63_22680</name>
</gene>
<sequence length="333" mass="37118">MTMFTRRVLLLIFAAMTAGLAATHSVAQTDPLPSWNDGNAKSAIVEFVKRVTTEGGPDFVPIEERIATFDNDGTLWTEQPNYVQAMFVFDRIAAMAKERPEMKETQPFKAVLEADRATLAALGEQGLVELVTATHSGMSTADFEKTVRDWIATAQHPRFHRPYTALVYQPMLELLAHLRANGFKTFIVSGGGVEFMRPWAEKAYGIPPEQVIGSSGKTAFELNGDKPVINKLPTVEFIDDGPGKPVGINRFVGRRPIFAAGNSDGDLQMLQWTTLDAGPRFALIVHHTDAEREYAYDRHSAVGKLDKALDEAPRRGWLVVDMKNDWRTIYPRR</sequence>
<proteinExistence type="predicted"/>
<comment type="caution">
    <text evidence="2">The sequence shown here is derived from an EMBL/GenBank/DDBJ whole genome shotgun (WGS) entry which is preliminary data.</text>
</comment>
<dbReference type="InterPro" id="IPR036412">
    <property type="entry name" value="HAD-like_sf"/>
</dbReference>
<evidence type="ECO:0000313" key="3">
    <source>
        <dbReference type="Proteomes" id="UP000325684"/>
    </source>
</evidence>
<dbReference type="Pfam" id="PF12710">
    <property type="entry name" value="HAD"/>
    <property type="match status" value="1"/>
</dbReference>
<dbReference type="RefSeq" id="WP_150949171.1">
    <property type="nucleotide sequence ID" value="NZ_VCMV01000071.1"/>
</dbReference>
<accession>A0A5N3P3Z8</accession>
<dbReference type="GO" id="GO:0016787">
    <property type="term" value="F:hydrolase activity"/>
    <property type="evidence" value="ECO:0007669"/>
    <property type="project" value="UniProtKB-KW"/>
</dbReference>
<dbReference type="OrthoDB" id="9799365at2"/>
<dbReference type="InterPro" id="IPR050582">
    <property type="entry name" value="HAD-like_SerB"/>
</dbReference>
<keyword evidence="2" id="KW-0378">Hydrolase</keyword>
<dbReference type="AlphaFoldDB" id="A0A5N3P3Z8"/>
<dbReference type="EMBL" id="VCMV01000071">
    <property type="protein sequence ID" value="KAB0264443.1"/>
    <property type="molecule type" value="Genomic_DNA"/>
</dbReference>
<evidence type="ECO:0000256" key="1">
    <source>
        <dbReference type="SAM" id="SignalP"/>
    </source>
</evidence>
<organism evidence="2 3">
    <name type="scientific">Microvirga brassicacearum</name>
    <dbReference type="NCBI Taxonomy" id="2580413"/>
    <lineage>
        <taxon>Bacteria</taxon>
        <taxon>Pseudomonadati</taxon>
        <taxon>Pseudomonadota</taxon>
        <taxon>Alphaproteobacteria</taxon>
        <taxon>Hyphomicrobiales</taxon>
        <taxon>Methylobacteriaceae</taxon>
        <taxon>Microvirga</taxon>
    </lineage>
</organism>
<protein>
    <submittedName>
        <fullName evidence="2">Haloacid dehalogenase-like hydrolase</fullName>
    </submittedName>
</protein>
<feature type="chain" id="PRO_5024290612" evidence="1">
    <location>
        <begin position="22"/>
        <end position="333"/>
    </location>
</feature>
<dbReference type="SUPFAM" id="SSF56784">
    <property type="entry name" value="HAD-like"/>
    <property type="match status" value="1"/>
</dbReference>
<evidence type="ECO:0000313" key="2">
    <source>
        <dbReference type="EMBL" id="KAB0264443.1"/>
    </source>
</evidence>
<dbReference type="InterPro" id="IPR023214">
    <property type="entry name" value="HAD_sf"/>
</dbReference>
<dbReference type="Gene3D" id="3.40.50.1000">
    <property type="entry name" value="HAD superfamily/HAD-like"/>
    <property type="match status" value="1"/>
</dbReference>
<dbReference type="Proteomes" id="UP000325684">
    <property type="component" value="Unassembled WGS sequence"/>
</dbReference>